<proteinExistence type="predicted"/>
<feature type="transmembrane region" description="Helical" evidence="1">
    <location>
        <begin position="107"/>
        <end position="128"/>
    </location>
</feature>
<gene>
    <name evidence="2" type="ORF">TL08_08540</name>
</gene>
<evidence type="ECO:0000313" key="2">
    <source>
        <dbReference type="EMBL" id="AOS62523.1"/>
    </source>
</evidence>
<dbReference type="AlphaFoldDB" id="A0AAC9HNM5"/>
<feature type="transmembrane region" description="Helical" evidence="1">
    <location>
        <begin position="140"/>
        <end position="162"/>
    </location>
</feature>
<evidence type="ECO:0000256" key="1">
    <source>
        <dbReference type="SAM" id="Phobius"/>
    </source>
</evidence>
<evidence type="ECO:0000313" key="3">
    <source>
        <dbReference type="Proteomes" id="UP000095210"/>
    </source>
</evidence>
<feature type="transmembrane region" description="Helical" evidence="1">
    <location>
        <begin position="40"/>
        <end position="60"/>
    </location>
</feature>
<keyword evidence="1" id="KW-1133">Transmembrane helix</keyword>
<name>A0AAC9HNM5_9PSEU</name>
<feature type="transmembrane region" description="Helical" evidence="1">
    <location>
        <begin position="80"/>
        <end position="102"/>
    </location>
</feature>
<dbReference type="RefSeq" id="WP_069853434.1">
    <property type="nucleotide sequence ID" value="NZ_CP014859.1"/>
</dbReference>
<organism evidence="2 3">
    <name type="scientific">Actinoalloteichus hymeniacidonis</name>
    <dbReference type="NCBI Taxonomy" id="340345"/>
    <lineage>
        <taxon>Bacteria</taxon>
        <taxon>Bacillati</taxon>
        <taxon>Actinomycetota</taxon>
        <taxon>Actinomycetes</taxon>
        <taxon>Pseudonocardiales</taxon>
        <taxon>Pseudonocardiaceae</taxon>
        <taxon>Actinoalloteichus</taxon>
    </lineage>
</organism>
<protein>
    <submittedName>
        <fullName evidence="2">Uncharacterized protein</fullName>
    </submittedName>
</protein>
<accession>A0AAC9HNM5</accession>
<dbReference type="Proteomes" id="UP000095210">
    <property type="component" value="Chromosome"/>
</dbReference>
<dbReference type="EMBL" id="CP014859">
    <property type="protein sequence ID" value="AOS62523.1"/>
    <property type="molecule type" value="Genomic_DNA"/>
</dbReference>
<reference evidence="3" key="1">
    <citation type="submission" date="2016-03" db="EMBL/GenBank/DDBJ databases">
        <title>Complete genome sequence of the type strain Actinoalloteichus hymeniacidonis DSM 45092.</title>
        <authorList>
            <person name="Schaffert L."/>
            <person name="Albersmeier A."/>
            <person name="Winkler A."/>
            <person name="Kalinowski J."/>
            <person name="Zotchev S."/>
            <person name="Ruckert C."/>
        </authorList>
    </citation>
    <scope>NUCLEOTIDE SEQUENCE [LARGE SCALE GENOMIC DNA]</scope>
    <source>
        <strain evidence="3">HPA177(T) (DSM 45092(T))</strain>
    </source>
</reference>
<sequence length="165" mass="17976">MTEKADELSTETATEERATRVALSSAERQLLRRFDPGRRALYLAAGALLLILGFALPWVGDATGMEVLLGSAEPALEIGLLSRVFAATVLLFGVLVTALTLVVRRWFLTWICAFGCGHSVFEGMLAIWSRQTVPDLPGPGAGLIVTVLAILFITMQWFPLAWSRD</sequence>
<keyword evidence="3" id="KW-1185">Reference proteome</keyword>
<keyword evidence="1" id="KW-0812">Transmembrane</keyword>
<keyword evidence="1" id="KW-0472">Membrane</keyword>
<dbReference type="KEGG" id="ahm:TL08_08540"/>